<evidence type="ECO:0000313" key="1">
    <source>
        <dbReference type="EMBL" id="RUP45935.1"/>
    </source>
</evidence>
<dbReference type="AlphaFoldDB" id="A0A433D527"/>
<accession>A0A433D527</accession>
<protein>
    <submittedName>
        <fullName evidence="1">Uncharacterized protein</fullName>
    </submittedName>
</protein>
<comment type="caution">
    <text evidence="1">The sequence shown here is derived from an EMBL/GenBank/DDBJ whole genome shotgun (WGS) entry which is preliminary data.</text>
</comment>
<organism evidence="1 2">
    <name type="scientific">Jimgerdemannia flammicorona</name>
    <dbReference type="NCBI Taxonomy" id="994334"/>
    <lineage>
        <taxon>Eukaryota</taxon>
        <taxon>Fungi</taxon>
        <taxon>Fungi incertae sedis</taxon>
        <taxon>Mucoromycota</taxon>
        <taxon>Mucoromycotina</taxon>
        <taxon>Endogonomycetes</taxon>
        <taxon>Endogonales</taxon>
        <taxon>Endogonaceae</taxon>
        <taxon>Jimgerdemannia</taxon>
    </lineage>
</organism>
<reference evidence="1 2" key="1">
    <citation type="journal article" date="2018" name="New Phytol.">
        <title>Phylogenomics of Endogonaceae and evolution of mycorrhizas within Mucoromycota.</title>
        <authorList>
            <person name="Chang Y."/>
            <person name="Desiro A."/>
            <person name="Na H."/>
            <person name="Sandor L."/>
            <person name="Lipzen A."/>
            <person name="Clum A."/>
            <person name="Barry K."/>
            <person name="Grigoriev I.V."/>
            <person name="Martin F.M."/>
            <person name="Stajich J.E."/>
            <person name="Smith M.E."/>
            <person name="Bonito G."/>
            <person name="Spatafora J.W."/>
        </authorList>
    </citation>
    <scope>NUCLEOTIDE SEQUENCE [LARGE SCALE GENOMIC DNA]</scope>
    <source>
        <strain evidence="1 2">GMNB39</strain>
    </source>
</reference>
<evidence type="ECO:0000313" key="2">
    <source>
        <dbReference type="Proteomes" id="UP000268093"/>
    </source>
</evidence>
<dbReference type="EMBL" id="RBNI01006565">
    <property type="protein sequence ID" value="RUP45935.1"/>
    <property type="molecule type" value="Genomic_DNA"/>
</dbReference>
<keyword evidence="2" id="KW-1185">Reference proteome</keyword>
<dbReference type="Proteomes" id="UP000268093">
    <property type="component" value="Unassembled WGS sequence"/>
</dbReference>
<sequence length="116" mass="13034">MTHLLNFLPNVTFSVNPIWQYGGLIIESQRPRLLVINLNKCRLSLVWRVAFVCRFIKKKEIATLQYHRNRMVAAYSFCSTFSFVTSLASISSSTTSPGAGTSAFLPTVVVAFLRSE</sequence>
<name>A0A433D527_9FUNG</name>
<proteinExistence type="predicted"/>
<gene>
    <name evidence="1" type="ORF">BC936DRAFT_147547</name>
</gene>